<dbReference type="InterPro" id="IPR004827">
    <property type="entry name" value="bZIP"/>
</dbReference>
<dbReference type="EMBL" id="JBBJCI010000080">
    <property type="protein sequence ID" value="KAK7249274.1"/>
    <property type="molecule type" value="Genomic_DNA"/>
</dbReference>
<gene>
    <name evidence="3" type="ORF">SO694_00047037</name>
</gene>
<dbReference type="Gene3D" id="1.20.5.170">
    <property type="match status" value="1"/>
</dbReference>
<feature type="region of interest" description="Disordered" evidence="1">
    <location>
        <begin position="758"/>
        <end position="797"/>
    </location>
</feature>
<feature type="compositionally biased region" description="Low complexity" evidence="1">
    <location>
        <begin position="642"/>
        <end position="660"/>
    </location>
</feature>
<evidence type="ECO:0000313" key="3">
    <source>
        <dbReference type="EMBL" id="KAK7249274.1"/>
    </source>
</evidence>
<organism evidence="3 4">
    <name type="scientific">Aureococcus anophagefferens</name>
    <name type="common">Harmful bloom alga</name>
    <dbReference type="NCBI Taxonomy" id="44056"/>
    <lineage>
        <taxon>Eukaryota</taxon>
        <taxon>Sar</taxon>
        <taxon>Stramenopiles</taxon>
        <taxon>Ochrophyta</taxon>
        <taxon>Pelagophyceae</taxon>
        <taxon>Pelagomonadales</taxon>
        <taxon>Pelagomonadaceae</taxon>
        <taxon>Aureococcus</taxon>
    </lineage>
</organism>
<sequence length="797" mass="83138">MNYGGAENGASHIQNDPFTPFIDDSEFVSFIDDGPGGGGKGGPMAQPTGIAPSHSFEELPGGQRGLISRQGTSELLGGRPLPPGGLIPRQSTAEFMGSLGGLISRQGTSEMLNGPGVPRSDTAEWRNVAASVSLQHKGLAGVGGIPGIGACGSFDEGEHPGLGVPRGHSFDTGGNRSFDSNESPHSFHAEAPNGGFPVGMLPHSNSRDWALEDGPGTPGALGRSLASGHIGRSASRDDSSEASRPLDGGGGGGDGAAFPQSNKDQLEDLLSILASQVAPVEAAASSATAPAPARKKKAKRDAGGDFEDESDDESQAEGFDEFDDEEASDDDDAPGGKRKRKGKPTAEAKAEMTKQRNREHARSTRRRKKQYVEQLKKQVAELLAKQQQLNAREGFGEGAHGAPSSPRHQEQVRVKTAVLQAFLLCRVNGTVDRDRWRDIVDDHIRVTLPQTPYRATNVGEKGPHGARRLKGVESLIRDCVSVARLVDMIRRRAGQLLAHRSRGEPPRDGDGAAARAPSPASLAARVEIQTHAAPEDVVIVGDRLMCHWKATTRGLADMGFDAEVSLDGLGRATFHKNKLRDVELSFDALSFTRQLQAFGLLDLGLIRAEEDVAGDLPPAAQSSKAGAARPAPRDAARRAPQRRAGAGAARAAPGPAAGHDPGPPRRRRRRRRRGGDGRAGRAEPALAPLATARRSAQSDGALGLLAGAALPPRGPFARGAPRRAGLLPAVPFAGPMPPGMIPAMQHPGAVPFPAGVLPPGAQFLPPGVGISPAGRPPGPVRPPGARAACAPRAPPPG</sequence>
<dbReference type="SUPFAM" id="SSF57959">
    <property type="entry name" value="Leucine zipper domain"/>
    <property type="match status" value="1"/>
</dbReference>
<dbReference type="CDD" id="cd14809">
    <property type="entry name" value="bZIP_AUREO-like"/>
    <property type="match status" value="1"/>
</dbReference>
<feature type="region of interest" description="Disordered" evidence="1">
    <location>
        <begin position="278"/>
        <end position="373"/>
    </location>
</feature>
<feature type="region of interest" description="Disordered" evidence="1">
    <location>
        <begin position="616"/>
        <end position="694"/>
    </location>
</feature>
<feature type="compositionally biased region" description="Basic and acidic residues" evidence="1">
    <location>
        <begin position="344"/>
        <end position="362"/>
    </location>
</feature>
<dbReference type="InterPro" id="IPR046347">
    <property type="entry name" value="bZIP_sf"/>
</dbReference>
<feature type="compositionally biased region" description="Low complexity" evidence="1">
    <location>
        <begin position="511"/>
        <end position="520"/>
    </location>
</feature>
<feature type="compositionally biased region" description="Basic and acidic residues" evidence="1">
    <location>
        <begin position="501"/>
        <end position="510"/>
    </location>
</feature>
<protein>
    <recommendedName>
        <fullName evidence="2">BZIP domain-containing protein</fullName>
    </recommendedName>
</protein>
<reference evidence="3 4" key="1">
    <citation type="submission" date="2024-03" db="EMBL/GenBank/DDBJ databases">
        <title>Aureococcus anophagefferens CCMP1851 and Kratosvirus quantuckense: Draft genome of a second virus-susceptible host strain in the model system.</title>
        <authorList>
            <person name="Chase E."/>
            <person name="Truchon A.R."/>
            <person name="Schepens W."/>
            <person name="Wilhelm S.W."/>
        </authorList>
    </citation>
    <scope>NUCLEOTIDE SEQUENCE [LARGE SCALE GENOMIC DNA]</scope>
    <source>
        <strain evidence="3 4">CCMP1851</strain>
    </source>
</reference>
<feature type="region of interest" description="Disordered" evidence="1">
    <location>
        <begin position="159"/>
        <end position="263"/>
    </location>
</feature>
<feature type="domain" description="BZIP" evidence="2">
    <location>
        <begin position="347"/>
        <end position="392"/>
    </location>
</feature>
<comment type="caution">
    <text evidence="3">The sequence shown here is derived from an EMBL/GenBank/DDBJ whole genome shotgun (WGS) entry which is preliminary data.</text>
</comment>
<evidence type="ECO:0000313" key="4">
    <source>
        <dbReference type="Proteomes" id="UP001363151"/>
    </source>
</evidence>
<feature type="compositionally biased region" description="Low complexity" evidence="1">
    <location>
        <begin position="282"/>
        <end position="292"/>
    </location>
</feature>
<feature type="compositionally biased region" description="Polar residues" evidence="1">
    <location>
        <begin position="172"/>
        <end position="184"/>
    </location>
</feature>
<feature type="compositionally biased region" description="Acidic residues" evidence="1">
    <location>
        <begin position="304"/>
        <end position="333"/>
    </location>
</feature>
<accession>A0ABR1G853</accession>
<proteinExistence type="predicted"/>
<feature type="compositionally biased region" description="Basic residues" evidence="1">
    <location>
        <begin position="664"/>
        <end position="673"/>
    </location>
</feature>
<feature type="region of interest" description="Disordered" evidence="1">
    <location>
        <begin position="29"/>
        <end position="68"/>
    </location>
</feature>
<name>A0ABR1G853_AURAN</name>
<evidence type="ECO:0000259" key="2">
    <source>
        <dbReference type="PROSITE" id="PS50217"/>
    </source>
</evidence>
<keyword evidence="4" id="KW-1185">Reference proteome</keyword>
<feature type="region of interest" description="Disordered" evidence="1">
    <location>
        <begin position="497"/>
        <end position="520"/>
    </location>
</feature>
<dbReference type="PROSITE" id="PS50217">
    <property type="entry name" value="BZIP"/>
    <property type="match status" value="1"/>
</dbReference>
<dbReference type="Proteomes" id="UP001363151">
    <property type="component" value="Unassembled WGS sequence"/>
</dbReference>
<evidence type="ECO:0000256" key="1">
    <source>
        <dbReference type="SAM" id="MobiDB-lite"/>
    </source>
</evidence>